<name>A0A8X6NH02_NEPPI</name>
<comment type="caution">
    <text evidence="1">The sequence shown here is derived from an EMBL/GenBank/DDBJ whole genome shotgun (WGS) entry which is preliminary data.</text>
</comment>
<dbReference type="EMBL" id="BMAW01104451">
    <property type="protein sequence ID" value="GFT14538.1"/>
    <property type="molecule type" value="Genomic_DNA"/>
</dbReference>
<dbReference type="AlphaFoldDB" id="A0A8X6NH02"/>
<gene>
    <name evidence="1" type="ORF">NPIL_602261</name>
</gene>
<evidence type="ECO:0000313" key="2">
    <source>
        <dbReference type="Proteomes" id="UP000887013"/>
    </source>
</evidence>
<keyword evidence="2" id="KW-1185">Reference proteome</keyword>
<protein>
    <submittedName>
        <fullName evidence="1">Uncharacterized protein</fullName>
    </submittedName>
</protein>
<evidence type="ECO:0000313" key="1">
    <source>
        <dbReference type="EMBL" id="GFT14538.1"/>
    </source>
</evidence>
<organism evidence="1 2">
    <name type="scientific">Nephila pilipes</name>
    <name type="common">Giant wood spider</name>
    <name type="synonym">Nephila maculata</name>
    <dbReference type="NCBI Taxonomy" id="299642"/>
    <lineage>
        <taxon>Eukaryota</taxon>
        <taxon>Metazoa</taxon>
        <taxon>Ecdysozoa</taxon>
        <taxon>Arthropoda</taxon>
        <taxon>Chelicerata</taxon>
        <taxon>Arachnida</taxon>
        <taxon>Araneae</taxon>
        <taxon>Araneomorphae</taxon>
        <taxon>Entelegynae</taxon>
        <taxon>Araneoidea</taxon>
        <taxon>Nephilidae</taxon>
        <taxon>Nephila</taxon>
    </lineage>
</organism>
<proteinExistence type="predicted"/>
<reference evidence="1" key="1">
    <citation type="submission" date="2020-08" db="EMBL/GenBank/DDBJ databases">
        <title>Multicomponent nature underlies the extraordinary mechanical properties of spider dragline silk.</title>
        <authorList>
            <person name="Kono N."/>
            <person name="Nakamura H."/>
            <person name="Mori M."/>
            <person name="Yoshida Y."/>
            <person name="Ohtoshi R."/>
            <person name="Malay A.D."/>
            <person name="Moran D.A.P."/>
            <person name="Tomita M."/>
            <person name="Numata K."/>
            <person name="Arakawa K."/>
        </authorList>
    </citation>
    <scope>NUCLEOTIDE SEQUENCE</scope>
</reference>
<dbReference type="Proteomes" id="UP000887013">
    <property type="component" value="Unassembled WGS sequence"/>
</dbReference>
<accession>A0A8X6NH02</accession>
<sequence>MERPRRVPAYGRHIIPSRCEELNPQIFFYRQGIAVFNSLDDGCLLTNSVVSYTMNQWYPKTLFKCLNYANIGMVYITDARSKVQFWAL</sequence>